<dbReference type="AlphaFoldDB" id="A0A6A0AKC1"/>
<protein>
    <submittedName>
        <fullName evidence="1">Uncharacterized protein</fullName>
    </submittedName>
</protein>
<feature type="non-terminal residue" evidence="1">
    <location>
        <position position="1"/>
    </location>
</feature>
<sequence>MEQYTEHDTGGIWFNGLDLTGDWFLVGGAQLVNSSIPLTSLSGLYGSQLMAMFANGWNVTLTSYQ</sequence>
<reference evidence="1 2" key="1">
    <citation type="submission" date="2020-02" db="EMBL/GenBank/DDBJ databases">
        <title>Draft genome sequence of Haematococcus lacustris strain NIES-144.</title>
        <authorList>
            <person name="Morimoto D."/>
            <person name="Nakagawa S."/>
            <person name="Yoshida T."/>
            <person name="Sawayama S."/>
        </authorList>
    </citation>
    <scope>NUCLEOTIDE SEQUENCE [LARGE SCALE GENOMIC DNA]</scope>
    <source>
        <strain evidence="1 2">NIES-144</strain>
    </source>
</reference>
<evidence type="ECO:0000313" key="1">
    <source>
        <dbReference type="EMBL" id="GFH33399.1"/>
    </source>
</evidence>
<keyword evidence="2" id="KW-1185">Reference proteome</keyword>
<dbReference type="EMBL" id="BLLF01008482">
    <property type="protein sequence ID" value="GFH33399.1"/>
    <property type="molecule type" value="Genomic_DNA"/>
</dbReference>
<accession>A0A6A0AKC1</accession>
<evidence type="ECO:0000313" key="2">
    <source>
        <dbReference type="Proteomes" id="UP000485058"/>
    </source>
</evidence>
<proteinExistence type="predicted"/>
<organism evidence="1 2">
    <name type="scientific">Haematococcus lacustris</name>
    <name type="common">Green alga</name>
    <name type="synonym">Haematococcus pluvialis</name>
    <dbReference type="NCBI Taxonomy" id="44745"/>
    <lineage>
        <taxon>Eukaryota</taxon>
        <taxon>Viridiplantae</taxon>
        <taxon>Chlorophyta</taxon>
        <taxon>core chlorophytes</taxon>
        <taxon>Chlorophyceae</taxon>
        <taxon>CS clade</taxon>
        <taxon>Chlamydomonadales</taxon>
        <taxon>Haematococcaceae</taxon>
        <taxon>Haematococcus</taxon>
    </lineage>
</organism>
<gene>
    <name evidence="1" type="ORF">HaLaN_32767</name>
</gene>
<dbReference type="Proteomes" id="UP000485058">
    <property type="component" value="Unassembled WGS sequence"/>
</dbReference>
<comment type="caution">
    <text evidence="1">The sequence shown here is derived from an EMBL/GenBank/DDBJ whole genome shotgun (WGS) entry which is preliminary data.</text>
</comment>
<name>A0A6A0AKC1_HAELA</name>
<feature type="non-terminal residue" evidence="1">
    <location>
        <position position="65"/>
    </location>
</feature>